<name>A0A4R2RJI7_9FIRM</name>
<dbReference type="Gene3D" id="3.30.70.20">
    <property type="match status" value="1"/>
</dbReference>
<keyword evidence="3" id="KW-1185">Reference proteome</keyword>
<protein>
    <submittedName>
        <fullName evidence="2">4Fe-4S binding protein</fullName>
    </submittedName>
</protein>
<sequence length="93" mass="10313">MIANYGYMDGSGEYYISIDTDKCIECASRACLQVCPSQLFEIMTDDYDDEVAAIKKDGRRSLKYLCAECKPATGRGELPCQAGCPNDAIKHSW</sequence>
<dbReference type="OrthoDB" id="9807879at2"/>
<evidence type="ECO:0000313" key="2">
    <source>
        <dbReference type="EMBL" id="TCP64002.1"/>
    </source>
</evidence>
<feature type="domain" description="4Fe-4S ferredoxin-type" evidence="1">
    <location>
        <begin position="14"/>
        <end position="45"/>
    </location>
</feature>
<dbReference type="InterPro" id="IPR017896">
    <property type="entry name" value="4Fe4S_Fe-S-bd"/>
</dbReference>
<dbReference type="Proteomes" id="UP000294813">
    <property type="component" value="Unassembled WGS sequence"/>
</dbReference>
<dbReference type="AlphaFoldDB" id="A0A4R2RJI7"/>
<accession>A0A4R2RJI7</accession>
<dbReference type="PROSITE" id="PS51379">
    <property type="entry name" value="4FE4S_FER_2"/>
    <property type="match status" value="1"/>
</dbReference>
<dbReference type="SUPFAM" id="SSF54862">
    <property type="entry name" value="4Fe-4S ferredoxins"/>
    <property type="match status" value="1"/>
</dbReference>
<dbReference type="RefSeq" id="WP_131919352.1">
    <property type="nucleotide sequence ID" value="NZ_JAOQNU010000012.1"/>
</dbReference>
<organism evidence="2 3">
    <name type="scientific">Heliophilum fasciatum</name>
    <dbReference type="NCBI Taxonomy" id="35700"/>
    <lineage>
        <taxon>Bacteria</taxon>
        <taxon>Bacillati</taxon>
        <taxon>Bacillota</taxon>
        <taxon>Clostridia</taxon>
        <taxon>Eubacteriales</taxon>
        <taxon>Heliobacteriaceae</taxon>
        <taxon>Heliophilum</taxon>
    </lineage>
</organism>
<dbReference type="EMBL" id="SLXT01000013">
    <property type="protein sequence ID" value="TCP64002.1"/>
    <property type="molecule type" value="Genomic_DNA"/>
</dbReference>
<evidence type="ECO:0000313" key="3">
    <source>
        <dbReference type="Proteomes" id="UP000294813"/>
    </source>
</evidence>
<comment type="caution">
    <text evidence="2">The sequence shown here is derived from an EMBL/GenBank/DDBJ whole genome shotgun (WGS) entry which is preliminary data.</text>
</comment>
<gene>
    <name evidence="2" type="ORF">EDD73_11352</name>
</gene>
<proteinExistence type="predicted"/>
<reference evidence="2 3" key="1">
    <citation type="submission" date="2019-03" db="EMBL/GenBank/DDBJ databases">
        <title>Genomic Encyclopedia of Type Strains, Phase IV (KMG-IV): sequencing the most valuable type-strain genomes for metagenomic binning, comparative biology and taxonomic classification.</title>
        <authorList>
            <person name="Goeker M."/>
        </authorList>
    </citation>
    <scope>NUCLEOTIDE SEQUENCE [LARGE SCALE GENOMIC DNA]</scope>
    <source>
        <strain evidence="2 3">DSM 11170</strain>
    </source>
</reference>
<evidence type="ECO:0000259" key="1">
    <source>
        <dbReference type="PROSITE" id="PS51379"/>
    </source>
</evidence>